<evidence type="ECO:0000313" key="3">
    <source>
        <dbReference type="Proteomes" id="UP000435138"/>
    </source>
</evidence>
<dbReference type="Proteomes" id="UP000435138">
    <property type="component" value="Unassembled WGS sequence"/>
</dbReference>
<organism evidence="2 3">
    <name type="scientific">Endobacterium cereale</name>
    <dbReference type="NCBI Taxonomy" id="2663029"/>
    <lineage>
        <taxon>Bacteria</taxon>
        <taxon>Pseudomonadati</taxon>
        <taxon>Pseudomonadota</taxon>
        <taxon>Alphaproteobacteria</taxon>
        <taxon>Hyphomicrobiales</taxon>
        <taxon>Rhizobiaceae</taxon>
        <taxon>Endobacterium</taxon>
    </lineage>
</organism>
<keyword evidence="3" id="KW-1185">Reference proteome</keyword>
<dbReference type="RefSeq" id="WP_153353276.1">
    <property type="nucleotide sequence ID" value="NZ_JAYKOO010000014.1"/>
</dbReference>
<proteinExistence type="predicted"/>
<feature type="region of interest" description="Disordered" evidence="1">
    <location>
        <begin position="1"/>
        <end position="48"/>
    </location>
</feature>
<protein>
    <submittedName>
        <fullName evidence="2">Uncharacterized protein</fullName>
    </submittedName>
</protein>
<evidence type="ECO:0000256" key="1">
    <source>
        <dbReference type="SAM" id="MobiDB-lite"/>
    </source>
</evidence>
<accession>A0A6A8A3E1</accession>
<feature type="compositionally biased region" description="Basic and acidic residues" evidence="1">
    <location>
        <begin position="12"/>
        <end position="48"/>
    </location>
</feature>
<dbReference type="AlphaFoldDB" id="A0A6A8A3E1"/>
<reference evidence="2 3" key="1">
    <citation type="submission" date="2019-11" db="EMBL/GenBank/DDBJ databases">
        <title>Genome analysis of Rhizobacterium cereale a novel genus and species isolated from maize roots in North Spain.</title>
        <authorList>
            <person name="Menendez E."/>
            <person name="Flores-Felix J.D."/>
            <person name="Ramirez-Bahena M.-H."/>
            <person name="Igual J.M."/>
            <person name="Garcia-Fraile P."/>
            <person name="Peix A."/>
            <person name="Velazquez E."/>
        </authorList>
    </citation>
    <scope>NUCLEOTIDE SEQUENCE [LARGE SCALE GENOMIC DNA]</scope>
    <source>
        <strain evidence="2 3">RZME27</strain>
    </source>
</reference>
<sequence>MTDPAKSNPESDAARSDAKTADKSREDLKKRAEKSLEDSRGERSHDRT</sequence>
<name>A0A6A8A3E1_9HYPH</name>
<evidence type="ECO:0000313" key="2">
    <source>
        <dbReference type="EMBL" id="MQY45752.1"/>
    </source>
</evidence>
<comment type="caution">
    <text evidence="2">The sequence shown here is derived from an EMBL/GenBank/DDBJ whole genome shotgun (WGS) entry which is preliminary data.</text>
</comment>
<gene>
    <name evidence="2" type="ORF">GAO09_06715</name>
</gene>
<dbReference type="EMBL" id="WIXI01000037">
    <property type="protein sequence ID" value="MQY45752.1"/>
    <property type="molecule type" value="Genomic_DNA"/>
</dbReference>